<dbReference type="OrthoDB" id="515887at2759"/>
<protein>
    <submittedName>
        <fullName evidence="8">Unnamed protein product</fullName>
    </submittedName>
</protein>
<dbReference type="InterPro" id="IPR020846">
    <property type="entry name" value="MFS_dom"/>
</dbReference>
<dbReference type="GO" id="GO:0016020">
    <property type="term" value="C:membrane"/>
    <property type="evidence" value="ECO:0007669"/>
    <property type="project" value="UniProtKB-SubCell"/>
</dbReference>
<evidence type="ECO:0000256" key="1">
    <source>
        <dbReference type="ARBA" id="ARBA00004141"/>
    </source>
</evidence>
<feature type="domain" description="Major facilitator superfamily (MFS) profile" evidence="7">
    <location>
        <begin position="1"/>
        <end position="116"/>
    </location>
</feature>
<dbReference type="InterPro" id="IPR024989">
    <property type="entry name" value="MFS_assoc_dom"/>
</dbReference>
<comment type="subcellular location">
    <subcellularLocation>
        <location evidence="1">Membrane</location>
        <topology evidence="1">Multi-pass membrane protein</topology>
    </subcellularLocation>
</comment>
<dbReference type="GO" id="GO:0022857">
    <property type="term" value="F:transmembrane transporter activity"/>
    <property type="evidence" value="ECO:0007669"/>
    <property type="project" value="InterPro"/>
</dbReference>
<dbReference type="Pfam" id="PF12832">
    <property type="entry name" value="MFS_1_like"/>
    <property type="match status" value="1"/>
</dbReference>
<evidence type="ECO:0000256" key="5">
    <source>
        <dbReference type="ARBA" id="ARBA00023136"/>
    </source>
</evidence>
<dbReference type="AlphaFoldDB" id="A0A9W7CL14"/>
<reference evidence="8" key="1">
    <citation type="submission" date="2023-04" db="EMBL/GenBank/DDBJ databases">
        <title>Phytophthora lilii NBRC 32176.</title>
        <authorList>
            <person name="Ichikawa N."/>
            <person name="Sato H."/>
            <person name="Tonouchi N."/>
        </authorList>
    </citation>
    <scope>NUCLEOTIDE SEQUENCE</scope>
    <source>
        <strain evidence="8">NBRC 32176</strain>
    </source>
</reference>
<dbReference type="InterPro" id="IPR036259">
    <property type="entry name" value="MFS_trans_sf"/>
</dbReference>
<evidence type="ECO:0000256" key="2">
    <source>
        <dbReference type="ARBA" id="ARBA00005241"/>
    </source>
</evidence>
<evidence type="ECO:0000259" key="7">
    <source>
        <dbReference type="PROSITE" id="PS50850"/>
    </source>
</evidence>
<feature type="transmembrane region" description="Helical" evidence="6">
    <location>
        <begin position="65"/>
        <end position="85"/>
    </location>
</feature>
<keyword evidence="9" id="KW-1185">Reference proteome</keyword>
<evidence type="ECO:0000256" key="6">
    <source>
        <dbReference type="SAM" id="Phobius"/>
    </source>
</evidence>
<evidence type="ECO:0000256" key="3">
    <source>
        <dbReference type="ARBA" id="ARBA00022692"/>
    </source>
</evidence>
<dbReference type="EMBL" id="BSXW01001260">
    <property type="protein sequence ID" value="GMF35225.1"/>
    <property type="molecule type" value="Genomic_DNA"/>
</dbReference>
<dbReference type="PROSITE" id="PS50850">
    <property type="entry name" value="MFS"/>
    <property type="match status" value="1"/>
</dbReference>
<evidence type="ECO:0000256" key="4">
    <source>
        <dbReference type="ARBA" id="ARBA00022989"/>
    </source>
</evidence>
<dbReference type="PANTHER" id="PTHR16172">
    <property type="entry name" value="MAJOR FACILITATOR SUPERFAMILY DOMAIN-CONTAINING PROTEIN 6-LIKE"/>
    <property type="match status" value="1"/>
</dbReference>
<accession>A0A9W7CL14</accession>
<gene>
    <name evidence="8" type="ORF">Plil01_001498400</name>
</gene>
<sequence length="116" mass="12493">MLHGVTFGLSVASLTTYVYDAAPKEASGTMIGLLSAFMPEIGAGIASLVGGYIYDEYGVRTMWKIGAFGLVPVTLFLVAIFAWLARRHDVSAGELERYLVEEVDSSSEQNTVSPIQ</sequence>
<organism evidence="8 9">
    <name type="scientific">Phytophthora lilii</name>
    <dbReference type="NCBI Taxonomy" id="2077276"/>
    <lineage>
        <taxon>Eukaryota</taxon>
        <taxon>Sar</taxon>
        <taxon>Stramenopiles</taxon>
        <taxon>Oomycota</taxon>
        <taxon>Peronosporomycetes</taxon>
        <taxon>Peronosporales</taxon>
        <taxon>Peronosporaceae</taxon>
        <taxon>Phytophthora</taxon>
    </lineage>
</organism>
<evidence type="ECO:0000313" key="9">
    <source>
        <dbReference type="Proteomes" id="UP001165083"/>
    </source>
</evidence>
<comment type="caution">
    <text evidence="8">The sequence shown here is derived from an EMBL/GenBank/DDBJ whole genome shotgun (WGS) entry which is preliminary data.</text>
</comment>
<evidence type="ECO:0000313" key="8">
    <source>
        <dbReference type="EMBL" id="GMF35225.1"/>
    </source>
</evidence>
<comment type="similarity">
    <text evidence="2">Belongs to the major facilitator superfamily. MFSD6 family.</text>
</comment>
<keyword evidence="5 6" id="KW-0472">Membrane</keyword>
<keyword evidence="3 6" id="KW-0812">Transmembrane</keyword>
<dbReference type="Proteomes" id="UP001165083">
    <property type="component" value="Unassembled WGS sequence"/>
</dbReference>
<dbReference type="SUPFAM" id="SSF103473">
    <property type="entry name" value="MFS general substrate transporter"/>
    <property type="match status" value="1"/>
</dbReference>
<proteinExistence type="inferred from homology"/>
<name>A0A9W7CL14_9STRA</name>
<dbReference type="PANTHER" id="PTHR16172:SF41">
    <property type="entry name" value="MAJOR FACILITATOR SUPERFAMILY DOMAIN-CONTAINING PROTEIN 6-LIKE"/>
    <property type="match status" value="1"/>
</dbReference>
<keyword evidence="4 6" id="KW-1133">Transmembrane helix</keyword>
<dbReference type="InterPro" id="IPR051717">
    <property type="entry name" value="MFS_MFSD6"/>
</dbReference>
<dbReference type="Gene3D" id="1.20.1250.20">
    <property type="entry name" value="MFS general substrate transporter like domains"/>
    <property type="match status" value="1"/>
</dbReference>
<feature type="transmembrane region" description="Helical" evidence="6">
    <location>
        <begin position="30"/>
        <end position="53"/>
    </location>
</feature>